<comment type="caution">
    <text evidence="4">The sequence shown here is derived from an EMBL/GenBank/DDBJ whole genome shotgun (WGS) entry which is preliminary data.</text>
</comment>
<dbReference type="GO" id="GO:0003723">
    <property type="term" value="F:RNA binding"/>
    <property type="evidence" value="ECO:0007669"/>
    <property type="project" value="UniProtKB-KW"/>
</dbReference>
<dbReference type="GO" id="GO:0004386">
    <property type="term" value="F:helicase activity"/>
    <property type="evidence" value="ECO:0007669"/>
    <property type="project" value="InterPro"/>
</dbReference>
<dbReference type="Pfam" id="PF13086">
    <property type="entry name" value="AAA_11"/>
    <property type="match status" value="1"/>
</dbReference>
<keyword evidence="1" id="KW-0548">Nucleotidyltransferase</keyword>
<reference evidence="4" key="1">
    <citation type="journal article" date="2023" name="Mol. Phylogenet. Evol.">
        <title>Genome-scale phylogeny and comparative genomics of the fungal order Sordariales.</title>
        <authorList>
            <person name="Hensen N."/>
            <person name="Bonometti L."/>
            <person name="Westerberg I."/>
            <person name="Brannstrom I.O."/>
            <person name="Guillou S."/>
            <person name="Cros-Aarteil S."/>
            <person name="Calhoun S."/>
            <person name="Haridas S."/>
            <person name="Kuo A."/>
            <person name="Mondo S."/>
            <person name="Pangilinan J."/>
            <person name="Riley R."/>
            <person name="LaButti K."/>
            <person name="Andreopoulos B."/>
            <person name="Lipzen A."/>
            <person name="Chen C."/>
            <person name="Yan M."/>
            <person name="Daum C."/>
            <person name="Ng V."/>
            <person name="Clum A."/>
            <person name="Steindorff A."/>
            <person name="Ohm R.A."/>
            <person name="Martin F."/>
            <person name="Silar P."/>
            <person name="Natvig D.O."/>
            <person name="Lalanne C."/>
            <person name="Gautier V."/>
            <person name="Ament-Velasquez S.L."/>
            <person name="Kruys A."/>
            <person name="Hutchinson M.I."/>
            <person name="Powell A.J."/>
            <person name="Barry K."/>
            <person name="Miller A.N."/>
            <person name="Grigoriev I.V."/>
            <person name="Debuchy R."/>
            <person name="Gladieux P."/>
            <person name="Hiltunen Thoren M."/>
            <person name="Johannesson H."/>
        </authorList>
    </citation>
    <scope>NUCLEOTIDE SEQUENCE</scope>
    <source>
        <strain evidence="4">CBS 232.78</strain>
    </source>
</reference>
<accession>A0AAE0NSI0</accession>
<organism evidence="4 5">
    <name type="scientific">Podospora didyma</name>
    <dbReference type="NCBI Taxonomy" id="330526"/>
    <lineage>
        <taxon>Eukaryota</taxon>
        <taxon>Fungi</taxon>
        <taxon>Dikarya</taxon>
        <taxon>Ascomycota</taxon>
        <taxon>Pezizomycotina</taxon>
        <taxon>Sordariomycetes</taxon>
        <taxon>Sordariomycetidae</taxon>
        <taxon>Sordariales</taxon>
        <taxon>Podosporaceae</taxon>
        <taxon>Podospora</taxon>
    </lineage>
</organism>
<keyword evidence="5" id="KW-1185">Reference proteome</keyword>
<evidence type="ECO:0000259" key="3">
    <source>
        <dbReference type="Pfam" id="PF13086"/>
    </source>
</evidence>
<dbReference type="Pfam" id="PF05183">
    <property type="entry name" value="RdRP"/>
    <property type="match status" value="1"/>
</dbReference>
<keyword evidence="1" id="KW-0694">RNA-binding</keyword>
<dbReference type="Gene3D" id="3.40.50.300">
    <property type="entry name" value="P-loop containing nucleotide triphosphate hydrolases"/>
    <property type="match status" value="1"/>
</dbReference>
<keyword evidence="1" id="KW-0696">RNA-directed RNA polymerase</keyword>
<dbReference type="InterPro" id="IPR007855">
    <property type="entry name" value="RDRP"/>
</dbReference>
<evidence type="ECO:0000259" key="2">
    <source>
        <dbReference type="Pfam" id="PF05183"/>
    </source>
</evidence>
<protein>
    <recommendedName>
        <fullName evidence="1">RNA-dependent RNA polymerase</fullName>
        <ecNumber evidence="1">2.7.7.48</ecNumber>
    </recommendedName>
</protein>
<dbReference type="InterPro" id="IPR041677">
    <property type="entry name" value="DNA2/NAM7_AAA_11"/>
</dbReference>
<keyword evidence="1" id="KW-0808">Transferase</keyword>
<reference evidence="4" key="2">
    <citation type="submission" date="2023-06" db="EMBL/GenBank/DDBJ databases">
        <authorList>
            <consortium name="Lawrence Berkeley National Laboratory"/>
            <person name="Haridas S."/>
            <person name="Hensen N."/>
            <person name="Bonometti L."/>
            <person name="Westerberg I."/>
            <person name="Brannstrom I.O."/>
            <person name="Guillou S."/>
            <person name="Cros-Aarteil S."/>
            <person name="Calhoun S."/>
            <person name="Kuo A."/>
            <person name="Mondo S."/>
            <person name="Pangilinan J."/>
            <person name="Riley R."/>
            <person name="LaButti K."/>
            <person name="Andreopoulos B."/>
            <person name="Lipzen A."/>
            <person name="Chen C."/>
            <person name="Yanf M."/>
            <person name="Daum C."/>
            <person name="Ng V."/>
            <person name="Clum A."/>
            <person name="Steindorff A."/>
            <person name="Ohm R."/>
            <person name="Martin F."/>
            <person name="Silar P."/>
            <person name="Natvig D."/>
            <person name="Lalanne C."/>
            <person name="Gautier V."/>
            <person name="Ament-velasquez S.L."/>
            <person name="Kruys A."/>
            <person name="Hutchinson M.I."/>
            <person name="Powell A.J."/>
            <person name="Barry K."/>
            <person name="Miller A.N."/>
            <person name="Grigoriev I.V."/>
            <person name="Debuchy R."/>
            <person name="Gladieux P."/>
            <person name="Thoren M.H."/>
            <person name="Johannesson H."/>
        </authorList>
    </citation>
    <scope>NUCLEOTIDE SEQUENCE</scope>
    <source>
        <strain evidence="4">CBS 232.78</strain>
    </source>
</reference>
<name>A0AAE0NSI0_9PEZI</name>
<dbReference type="EC" id="2.7.7.48" evidence="1"/>
<feature type="non-terminal residue" evidence="4">
    <location>
        <position position="1388"/>
    </location>
</feature>
<dbReference type="GO" id="GO:0030422">
    <property type="term" value="P:siRNA processing"/>
    <property type="evidence" value="ECO:0007669"/>
    <property type="project" value="TreeGrafter"/>
</dbReference>
<dbReference type="GO" id="GO:0003968">
    <property type="term" value="F:RNA-directed RNA polymerase activity"/>
    <property type="evidence" value="ECO:0007669"/>
    <property type="project" value="UniProtKB-KW"/>
</dbReference>
<comment type="similarity">
    <text evidence="1">Belongs to the RdRP family.</text>
</comment>
<sequence length="1388" mass="156643">MASAQVAVSAPNAKPHENLKSFRKVLQHSLSLSDTAWSYNIPGFPPPEATNRLGLTKSLIVKTEGLRHQILLQLQPISENRATKQDPLDSFVLVSFANFNARTLRNQSREAVGTQPATAKECTEYAVKMLRAGVTIQGLHYNFYGHSNSQLKSRTCFLFAAPKDVIRAKVAALGDFSKMKTVQKKAKRIGLLFSVAQVAMTIDPSRVEDIPDIESADGSYVFTDGCGLIAPRLAQELSRRVGIKFRDARYTPSVFQIRYRGYKGVVTVDPRMRAEAGTWLKLRKSMKKFSGGDDHSSSVVQYSKPYAFGHLNDEVILLLHSLGISSAILLQKQREHFDFFAQAVQNPILAFRFLTYVNRFDLAEKVVLGSLDEVRDQIHKLVKIEHSKMIKNEDQQRCRILIRQSRILFGVCDAWDVLQEGECHVCITHCDGQARALKNAEVLVTRNPCLHPGDLQKFRVVYKPELAHMVDAIVFSTRGKRPAADLMSGGDLDGDTFFVCWDKELIPSTVSQPAEYPGAKEPVSFNAITDDDRLVYFAKYNNGSLGRVKNLYLDWARAHGPMSPECQELNRLFSTCVDGNQIKVPPRLETAPKPPEDAPPFILDELHDNAASIIKTWQALSRDFKGSEEYSAEAIDILLSRDADDLTISEFELIQLAWRWCKKNDSQFEDVFHLFDFNLLNAEEKAWALSKVPMKVEYLRLVNNALCQSSLLQEHELYDFKLHYPGIGWKRIFSSTEDRLATFLETVAHSFELFHRKLIVYRVDERLTLAIYVPLKIEKSRECRVDGKVRLFAFPHTKGEERSSRLCLPTKINYQLYCDDNVFQLFENHRSNTWVYISRGPSNDSQYRNVVSTGDRRRARQGTIDKGVNVDFRTSVALDKFSKGLQTHIGRVNRNGVMGVEVYVISNRDTKSLRNLDLWLEYIDTQKVVPLFEQNAKGYTIETLKTVSWAEVPPHIHRIVKRDDLITLLTLDSAAQYAEVFTWLLARDQKEVLFRCFEFLLSSMVERVAFGAVPAETVMYQMMASVEQCPVLAVSFSRLDSWESLPEEVLDVVQVLAEGILLKALVLSASVVGQIMVDPFKTILSRINVLSIQAYARLAELIALTVHSPDLALDLLLEGLEKESHRLIPHRPAIIRHAVKNLVGIAIDHVGEAAEQSRTREDLLDLKLVPESEDGYTVVEAEFRIDSRGGTPEKSAHVRLIAASPPSNSLMGRVCSVDALVISSSPGSAKFKCFHPMPEFVERCSWKLQYCGPFVTTKTMFESVLNLALSPESCCEIYGPIMGIRDENTESGLFLEPSEIFYARLGELNESQNAAVFSALRWPLTCLWGPPGTGKTHTIVEIIKQIQRHHKGIRLLVTAPTHNAVDNVMRRYLKDVEQNMASPLRVST</sequence>
<dbReference type="InterPro" id="IPR057596">
    <property type="entry name" value="RDRP_core"/>
</dbReference>
<dbReference type="InterPro" id="IPR027417">
    <property type="entry name" value="P-loop_NTPase"/>
</dbReference>
<dbReference type="PANTHER" id="PTHR23079">
    <property type="entry name" value="RNA-DEPENDENT RNA POLYMERASE"/>
    <property type="match status" value="1"/>
</dbReference>
<evidence type="ECO:0000313" key="5">
    <source>
        <dbReference type="Proteomes" id="UP001285441"/>
    </source>
</evidence>
<comment type="catalytic activity">
    <reaction evidence="1">
        <text>RNA(n) + a ribonucleoside 5'-triphosphate = RNA(n+1) + diphosphate</text>
        <dbReference type="Rhea" id="RHEA:21248"/>
        <dbReference type="Rhea" id="RHEA-COMP:14527"/>
        <dbReference type="Rhea" id="RHEA-COMP:17342"/>
        <dbReference type="ChEBI" id="CHEBI:33019"/>
        <dbReference type="ChEBI" id="CHEBI:61557"/>
        <dbReference type="ChEBI" id="CHEBI:140395"/>
        <dbReference type="EC" id="2.7.7.48"/>
    </reaction>
</comment>
<dbReference type="PANTHER" id="PTHR23079:SF55">
    <property type="entry name" value="RNA-DIRECTED RNA POLYMERASE"/>
    <property type="match status" value="1"/>
</dbReference>
<evidence type="ECO:0000256" key="1">
    <source>
        <dbReference type="RuleBase" id="RU363098"/>
    </source>
</evidence>
<dbReference type="Proteomes" id="UP001285441">
    <property type="component" value="Unassembled WGS sequence"/>
</dbReference>
<dbReference type="SUPFAM" id="SSF52540">
    <property type="entry name" value="P-loop containing nucleoside triphosphate hydrolases"/>
    <property type="match status" value="1"/>
</dbReference>
<dbReference type="EMBL" id="JAULSW010000003">
    <property type="protein sequence ID" value="KAK3386893.1"/>
    <property type="molecule type" value="Genomic_DNA"/>
</dbReference>
<evidence type="ECO:0000313" key="4">
    <source>
        <dbReference type="EMBL" id="KAK3386893.1"/>
    </source>
</evidence>
<feature type="domain" description="DNA2/NAM7 helicase helicase" evidence="3">
    <location>
        <begin position="1307"/>
        <end position="1386"/>
    </location>
</feature>
<feature type="domain" description="RDRP core" evidence="2">
    <location>
        <begin position="70"/>
        <end position="602"/>
    </location>
</feature>
<proteinExistence type="inferred from homology"/>
<dbReference type="GO" id="GO:0031380">
    <property type="term" value="C:nuclear RNA-directed RNA polymerase complex"/>
    <property type="evidence" value="ECO:0007669"/>
    <property type="project" value="TreeGrafter"/>
</dbReference>
<gene>
    <name evidence="4" type="ORF">B0H63DRAFT_468551</name>
</gene>